<dbReference type="InterPro" id="IPR018654">
    <property type="entry name" value="YjhX_toxin"/>
</dbReference>
<comment type="caution">
    <text evidence="2">The sequence shown here is derived from an EMBL/GenBank/DDBJ whole genome shotgun (WGS) entry which is preliminary data.</text>
</comment>
<evidence type="ECO:0000313" key="2">
    <source>
        <dbReference type="EMBL" id="GGB58925.1"/>
    </source>
</evidence>
<protein>
    <recommendedName>
        <fullName evidence="1">UPF0386 protein GCM10011316_33720</fullName>
    </recommendedName>
</protein>
<dbReference type="Proteomes" id="UP000605148">
    <property type="component" value="Unassembled WGS sequence"/>
</dbReference>
<reference evidence="2" key="1">
    <citation type="journal article" date="2014" name="Int. J. Syst. Evol. Microbiol.">
        <title>Complete genome sequence of Corynebacterium casei LMG S-19264T (=DSM 44701T), isolated from a smear-ripened cheese.</title>
        <authorList>
            <consortium name="US DOE Joint Genome Institute (JGI-PGF)"/>
            <person name="Walter F."/>
            <person name="Albersmeier A."/>
            <person name="Kalinowski J."/>
            <person name="Ruckert C."/>
        </authorList>
    </citation>
    <scope>NUCLEOTIDE SEQUENCE</scope>
    <source>
        <strain evidence="2">CGMCC 1.12426</strain>
    </source>
</reference>
<name>A0A916X343_9HYPH</name>
<dbReference type="HAMAP" id="MF_00827">
    <property type="entry name" value="UPF0386"/>
    <property type="match status" value="1"/>
</dbReference>
<evidence type="ECO:0000313" key="3">
    <source>
        <dbReference type="Proteomes" id="UP000605148"/>
    </source>
</evidence>
<accession>A0A916X343</accession>
<dbReference type="Pfam" id="PF09857">
    <property type="entry name" value="YjhX_toxin"/>
    <property type="match status" value="1"/>
</dbReference>
<keyword evidence="3" id="KW-1185">Reference proteome</keyword>
<comment type="similarity">
    <text evidence="1">Belongs to the UPF0386 family.</text>
</comment>
<dbReference type="AlphaFoldDB" id="A0A916X343"/>
<evidence type="ECO:0000256" key="1">
    <source>
        <dbReference type="HAMAP-Rule" id="MF_00827"/>
    </source>
</evidence>
<dbReference type="EMBL" id="BMFA01000011">
    <property type="protein sequence ID" value="GGB58925.1"/>
    <property type="molecule type" value="Genomic_DNA"/>
</dbReference>
<reference evidence="2" key="2">
    <citation type="submission" date="2020-09" db="EMBL/GenBank/DDBJ databases">
        <authorList>
            <person name="Sun Q."/>
            <person name="Zhou Y."/>
        </authorList>
    </citation>
    <scope>NUCLEOTIDE SEQUENCE</scope>
    <source>
        <strain evidence="2">CGMCC 1.12426</strain>
    </source>
</reference>
<sequence length="103" mass="12166">MRKAAVNRLFARIRTVFPMDISKAEQRVLHLLAQGGRIRVEKDDRGQIERIETITRDGWYWSGCDLPLFKKLKRRRFISSRNSGPYLITPLGLRRVRSQLDNR</sequence>
<organism evidence="2 3">
    <name type="scientific">Roseibium aquae</name>
    <dbReference type="NCBI Taxonomy" id="1323746"/>
    <lineage>
        <taxon>Bacteria</taxon>
        <taxon>Pseudomonadati</taxon>
        <taxon>Pseudomonadota</taxon>
        <taxon>Alphaproteobacteria</taxon>
        <taxon>Hyphomicrobiales</taxon>
        <taxon>Stappiaceae</taxon>
        <taxon>Roseibium</taxon>
    </lineage>
</organism>
<dbReference type="NCBIfam" id="NF010240">
    <property type="entry name" value="PRK13687.1"/>
    <property type="match status" value="1"/>
</dbReference>
<proteinExistence type="inferred from homology"/>
<gene>
    <name evidence="2" type="ORF">GCM10011316_33720</name>
</gene>